<reference evidence="10" key="1">
    <citation type="submission" date="2025-08" db="UniProtKB">
        <authorList>
            <consortium name="RefSeq"/>
        </authorList>
    </citation>
    <scope>IDENTIFICATION</scope>
    <source>
        <tissue evidence="10">Entire body</tissue>
    </source>
</reference>
<name>A0A1W4WX48_AGRPL</name>
<accession>A0A1W4WX48</accession>
<comment type="catalytic activity">
    <reaction evidence="1">
        <text>S-ubiquitinyl-[E2 ubiquitin-conjugating enzyme]-L-cysteine + [acceptor protein]-L-lysine = [E2 ubiquitin-conjugating enzyme]-L-cysteine + N(6)-ubiquitinyl-[acceptor protein]-L-lysine.</text>
        <dbReference type="EC" id="2.3.2.26"/>
    </reaction>
</comment>
<protein>
    <recommendedName>
        <fullName evidence="3">E3 ubiquitin-protein ligase E3D</fullName>
        <ecNumber evidence="2">2.3.2.26</ecNumber>
    </recommendedName>
    <alternativeName>
        <fullName evidence="6">HECT-type E3 ubiquitin transferase E3D</fullName>
    </alternativeName>
    <alternativeName>
        <fullName evidence="5">UbcH10-binding protein with a HECT-like domain</fullName>
    </alternativeName>
    <alternativeName>
        <fullName evidence="4">Ubiquitin-conjugating enzyme E2C-binding protein</fullName>
    </alternativeName>
</protein>
<dbReference type="GO" id="GO:0031624">
    <property type="term" value="F:ubiquitin conjugating enzyme binding"/>
    <property type="evidence" value="ECO:0007669"/>
    <property type="project" value="TreeGrafter"/>
</dbReference>
<organism evidence="9 10">
    <name type="scientific">Agrilus planipennis</name>
    <name type="common">Emerald ash borer</name>
    <name type="synonym">Agrilus marcopoli</name>
    <dbReference type="NCBI Taxonomy" id="224129"/>
    <lineage>
        <taxon>Eukaryota</taxon>
        <taxon>Metazoa</taxon>
        <taxon>Ecdysozoa</taxon>
        <taxon>Arthropoda</taxon>
        <taxon>Hexapoda</taxon>
        <taxon>Insecta</taxon>
        <taxon>Pterygota</taxon>
        <taxon>Neoptera</taxon>
        <taxon>Endopterygota</taxon>
        <taxon>Coleoptera</taxon>
        <taxon>Polyphaga</taxon>
        <taxon>Elateriformia</taxon>
        <taxon>Buprestoidea</taxon>
        <taxon>Buprestidae</taxon>
        <taxon>Agrilinae</taxon>
        <taxon>Agrilus</taxon>
    </lineage>
</organism>
<dbReference type="Proteomes" id="UP000192223">
    <property type="component" value="Unplaced"/>
</dbReference>
<dbReference type="AlphaFoldDB" id="A0A1W4WX48"/>
<proteinExistence type="predicted"/>
<evidence type="ECO:0000313" key="10">
    <source>
        <dbReference type="RefSeq" id="XP_018324635.1"/>
    </source>
</evidence>
<evidence type="ECO:0000256" key="4">
    <source>
        <dbReference type="ARBA" id="ARBA00029737"/>
    </source>
</evidence>
<dbReference type="GO" id="GO:0000151">
    <property type="term" value="C:ubiquitin ligase complex"/>
    <property type="evidence" value="ECO:0007669"/>
    <property type="project" value="TreeGrafter"/>
</dbReference>
<comment type="subunit">
    <text evidence="8">Interacts with UBE2C/UbcH10 (E2 ubiquitin-conjugating enzyme). In vitro, interacts with cyclin-B.</text>
</comment>
<dbReference type="STRING" id="224129.A0A1W4WX48"/>
<dbReference type="FunCoup" id="A0A1W4WX48">
    <property type="interactions" value="11"/>
</dbReference>
<dbReference type="OrthoDB" id="10264956at2759"/>
<evidence type="ECO:0000256" key="3">
    <source>
        <dbReference type="ARBA" id="ARBA00013646"/>
    </source>
</evidence>
<evidence type="ECO:0000256" key="2">
    <source>
        <dbReference type="ARBA" id="ARBA00012485"/>
    </source>
</evidence>
<dbReference type="KEGG" id="apln:108736639"/>
<evidence type="ECO:0000256" key="1">
    <source>
        <dbReference type="ARBA" id="ARBA00000885"/>
    </source>
</evidence>
<dbReference type="EC" id="2.3.2.26" evidence="2"/>
<evidence type="ECO:0000256" key="5">
    <source>
        <dbReference type="ARBA" id="ARBA00032234"/>
    </source>
</evidence>
<dbReference type="GO" id="GO:0051865">
    <property type="term" value="P:protein autoubiquitination"/>
    <property type="evidence" value="ECO:0007669"/>
    <property type="project" value="TreeGrafter"/>
</dbReference>
<evidence type="ECO:0000256" key="6">
    <source>
        <dbReference type="ARBA" id="ARBA00032298"/>
    </source>
</evidence>
<dbReference type="GO" id="GO:0043161">
    <property type="term" value="P:proteasome-mediated ubiquitin-dependent protein catabolic process"/>
    <property type="evidence" value="ECO:0007669"/>
    <property type="project" value="TreeGrafter"/>
</dbReference>
<dbReference type="GO" id="GO:0006513">
    <property type="term" value="P:protein monoubiquitination"/>
    <property type="evidence" value="ECO:0007669"/>
    <property type="project" value="TreeGrafter"/>
</dbReference>
<gene>
    <name evidence="10" type="primary">LOC108736639</name>
</gene>
<dbReference type="GeneID" id="108736639"/>
<comment type="function">
    <text evidence="7">E3 ubiquitin-protein ligase which accepts ubiquitin from specific E2 ubiquitin-conjugating enzymes, and transfers it to substrates, generally promoting their degradation by the proteasome. Independently of its E3 ubiquitin-protein ligase activity, acts as an inhibitor of CPSF3 endonuclease activity by blocking CPSF3 active site.</text>
</comment>
<dbReference type="GO" id="GO:0000209">
    <property type="term" value="P:protein polyubiquitination"/>
    <property type="evidence" value="ECO:0007669"/>
    <property type="project" value="TreeGrafter"/>
</dbReference>
<dbReference type="GO" id="GO:0061630">
    <property type="term" value="F:ubiquitin protein ligase activity"/>
    <property type="evidence" value="ECO:0007669"/>
    <property type="project" value="UniProtKB-EC"/>
</dbReference>
<evidence type="ECO:0000256" key="8">
    <source>
        <dbReference type="ARBA" id="ARBA00064185"/>
    </source>
</evidence>
<dbReference type="PANTHER" id="PTHR31531:SF2">
    <property type="entry name" value="E3 UBIQUITIN-PROTEIN LIGASE E3D"/>
    <property type="match status" value="1"/>
</dbReference>
<dbReference type="Pfam" id="PF09814">
    <property type="entry name" value="HECT_2"/>
    <property type="match status" value="1"/>
</dbReference>
<evidence type="ECO:0000313" key="9">
    <source>
        <dbReference type="Proteomes" id="UP000192223"/>
    </source>
</evidence>
<dbReference type="GO" id="GO:0005829">
    <property type="term" value="C:cytosol"/>
    <property type="evidence" value="ECO:0007669"/>
    <property type="project" value="TreeGrafter"/>
</dbReference>
<dbReference type="InterPro" id="IPR019193">
    <property type="entry name" value="UBQ-conj_enz_E2-bd_prot"/>
</dbReference>
<keyword evidence="9" id="KW-1185">Reference proteome</keyword>
<dbReference type="InParanoid" id="A0A1W4WX48"/>
<dbReference type="PANTHER" id="PTHR31531">
    <property type="entry name" value="E3 UBIQUITIN-PROTEIN LIGASE E3D FAMILY MEMBER"/>
    <property type="match status" value="1"/>
</dbReference>
<sequence length="376" mass="44149">MEQSKHVRLCKLVVMEKRPRLQSVNVYLLFNTEFPANSIDIRLKPDKIQIFSDKNAEEISCMDFKIHQDSISSLVLKNDFATFRFCTSNLNNELGTFKSDIVEIVEIENDTENFNLHKVLDTNFKYDIKCIHCLQYFCKGVQFKKILPLPSENADFGEWFCHAPTSNFKFDVLNPEISDLFYSSCYFHINLSLLKDGISFSEGSRILCKNCSFELGKLEKKAVCKLWFHTACLHFNNSRYESQPLEDCFRAIRNCLNNSVVGSYRILFYYESPQKSDFIFLWIMEKKLRLYVKDFNGSEFSDKINKVAKVLFKFTDIATDEEVKKWRSDQTVVQLEISLVMMTKLREHLNIMHKYIPENFSVSNGFYISYVSLYNK</sequence>
<dbReference type="GO" id="GO:0030332">
    <property type="term" value="F:cyclin binding"/>
    <property type="evidence" value="ECO:0007669"/>
    <property type="project" value="TreeGrafter"/>
</dbReference>
<evidence type="ECO:0000256" key="7">
    <source>
        <dbReference type="ARBA" id="ARBA00053831"/>
    </source>
</evidence>
<dbReference type="RefSeq" id="XP_018324635.1">
    <property type="nucleotide sequence ID" value="XM_018469133.1"/>
</dbReference>
<dbReference type="GO" id="GO:0005634">
    <property type="term" value="C:nucleus"/>
    <property type="evidence" value="ECO:0007669"/>
    <property type="project" value="TreeGrafter"/>
</dbReference>